<dbReference type="GO" id="GO:0006313">
    <property type="term" value="P:DNA transposition"/>
    <property type="evidence" value="ECO:0007669"/>
    <property type="project" value="InterPro"/>
</dbReference>
<dbReference type="Gene3D" id="3.30.420.10">
    <property type="entry name" value="Ribonuclease H-like superfamily/Ribonuclease H"/>
    <property type="match status" value="1"/>
</dbReference>
<evidence type="ECO:0000259" key="1">
    <source>
        <dbReference type="Pfam" id="PF01498"/>
    </source>
</evidence>
<dbReference type="PANTHER" id="PTHR23022">
    <property type="entry name" value="TRANSPOSABLE ELEMENT-RELATED"/>
    <property type="match status" value="1"/>
</dbReference>
<feature type="domain" description="Tc1-like transposase DDE" evidence="2">
    <location>
        <begin position="56"/>
        <end position="202"/>
    </location>
</feature>
<dbReference type="OrthoDB" id="7555448at2759"/>
<dbReference type="PANTHER" id="PTHR23022:SF135">
    <property type="entry name" value="SI:DKEY-77F5.3"/>
    <property type="match status" value="1"/>
</dbReference>
<dbReference type="Proteomes" id="UP000036403">
    <property type="component" value="Unassembled WGS sequence"/>
</dbReference>
<evidence type="ECO:0000259" key="2">
    <source>
        <dbReference type="Pfam" id="PF13358"/>
    </source>
</evidence>
<keyword evidence="4" id="KW-1185">Reference proteome</keyword>
<name>A0A0J7MVV5_LASNI</name>
<accession>A0A0J7MVV5</accession>
<dbReference type="GO" id="GO:0003677">
    <property type="term" value="F:DNA binding"/>
    <property type="evidence" value="ECO:0007669"/>
    <property type="project" value="InterPro"/>
</dbReference>
<dbReference type="GO" id="GO:0015074">
    <property type="term" value="P:DNA integration"/>
    <property type="evidence" value="ECO:0007669"/>
    <property type="project" value="InterPro"/>
</dbReference>
<organism evidence="3 4">
    <name type="scientific">Lasius niger</name>
    <name type="common">Black garden ant</name>
    <dbReference type="NCBI Taxonomy" id="67767"/>
    <lineage>
        <taxon>Eukaryota</taxon>
        <taxon>Metazoa</taxon>
        <taxon>Ecdysozoa</taxon>
        <taxon>Arthropoda</taxon>
        <taxon>Hexapoda</taxon>
        <taxon>Insecta</taxon>
        <taxon>Pterygota</taxon>
        <taxon>Neoptera</taxon>
        <taxon>Endopterygota</taxon>
        <taxon>Hymenoptera</taxon>
        <taxon>Apocrita</taxon>
        <taxon>Aculeata</taxon>
        <taxon>Formicoidea</taxon>
        <taxon>Formicidae</taxon>
        <taxon>Formicinae</taxon>
        <taxon>Lasius</taxon>
        <taxon>Lasius</taxon>
    </lineage>
</organism>
<gene>
    <name evidence="3" type="ORF">RF55_17491</name>
</gene>
<dbReference type="InterPro" id="IPR052338">
    <property type="entry name" value="Transposase_5"/>
</dbReference>
<dbReference type="Pfam" id="PF13358">
    <property type="entry name" value="DDE_3"/>
    <property type="match status" value="1"/>
</dbReference>
<sequence length="247" mass="28704">MNLTVSSRTVRRKLRESGLKSVFALKRPFINKINKKKRFEFAKKYANMPLDFWKKLLWSDESKFELFGQKRRSRVWRKPGEALKEVNIQKAVKHGGGNIMVWGCFAWSGIGNLARIEGIMTAEGYIDILCENLEESILKLDLENNFIFQQDNDLKHKAKKTTAFFKSNKVKLLEWPPQSPDLNPIENLWAYLDGNVDKTNVSDKTSYYAALQKAWEEIDPEYLKKLVESMPRRLEAVLKAKGGHTKY</sequence>
<dbReference type="EMBL" id="LBMM01015991">
    <property type="protein sequence ID" value="KMQ84595.1"/>
    <property type="molecule type" value="Genomic_DNA"/>
</dbReference>
<dbReference type="AlphaFoldDB" id="A0A0J7MVV5"/>
<comment type="caution">
    <text evidence="3">The sequence shown here is derived from an EMBL/GenBank/DDBJ whole genome shotgun (WGS) entry which is preliminary data.</text>
</comment>
<dbReference type="PaxDb" id="67767-A0A0J7MVV5"/>
<dbReference type="STRING" id="67767.A0A0J7MVV5"/>
<reference evidence="3 4" key="1">
    <citation type="submission" date="2015-04" db="EMBL/GenBank/DDBJ databases">
        <title>Lasius niger genome sequencing.</title>
        <authorList>
            <person name="Konorov E.A."/>
            <person name="Nikitin M.A."/>
            <person name="Kirill M.V."/>
            <person name="Chang P."/>
        </authorList>
    </citation>
    <scope>NUCLEOTIDE SEQUENCE [LARGE SCALE GENOMIC DNA]</scope>
    <source>
        <tissue evidence="3">Whole</tissue>
    </source>
</reference>
<dbReference type="InterPro" id="IPR038717">
    <property type="entry name" value="Tc1-like_DDE_dom"/>
</dbReference>
<evidence type="ECO:0000313" key="3">
    <source>
        <dbReference type="EMBL" id="KMQ84595.1"/>
    </source>
</evidence>
<dbReference type="InterPro" id="IPR036397">
    <property type="entry name" value="RNaseH_sf"/>
</dbReference>
<feature type="domain" description="Transposase Tc1-like" evidence="1">
    <location>
        <begin position="2"/>
        <end position="47"/>
    </location>
</feature>
<proteinExistence type="predicted"/>
<dbReference type="InterPro" id="IPR002492">
    <property type="entry name" value="Transposase_Tc1-like"/>
</dbReference>
<evidence type="ECO:0000313" key="4">
    <source>
        <dbReference type="Proteomes" id="UP000036403"/>
    </source>
</evidence>
<protein>
    <submittedName>
        <fullName evidence="3">Transposable element tcb1 transposase</fullName>
    </submittedName>
</protein>
<dbReference type="Pfam" id="PF01498">
    <property type="entry name" value="HTH_Tnp_Tc3_2"/>
    <property type="match status" value="1"/>
</dbReference>